<keyword evidence="2" id="KW-1185">Reference proteome</keyword>
<evidence type="ECO:0000313" key="1">
    <source>
        <dbReference type="EMBL" id="QFZ17214.1"/>
    </source>
</evidence>
<name>A0A5Q0GUN7_SACSY</name>
<protein>
    <submittedName>
        <fullName evidence="1">Uncharacterized protein</fullName>
    </submittedName>
</protein>
<gene>
    <name evidence="1" type="ORF">EKG83_06810</name>
</gene>
<dbReference type="OrthoDB" id="3697543at2"/>
<sequence>MSHDHLLLGVATQRMHERERAAERHRLVGGKRLRALSGWVRLDWRVVRGHRELVAGFGVSWRRAPG</sequence>
<proteinExistence type="predicted"/>
<reference evidence="2" key="1">
    <citation type="journal article" date="2021" name="Curr. Microbiol.">
        <title>Complete genome of nocamycin-producing strain Saccharothrix syringae NRRL B-16468 reveals the biosynthetic potential for secondary metabolites.</title>
        <authorList>
            <person name="Mo X."/>
            <person name="Yang S."/>
        </authorList>
    </citation>
    <scope>NUCLEOTIDE SEQUENCE [LARGE SCALE GENOMIC DNA]</scope>
    <source>
        <strain evidence="2">ATCC 51364 / DSM 43886 / JCM 6844 / KCTC 9398 / NBRC 14523 / NRRL B-16468 / INA 2240</strain>
    </source>
</reference>
<dbReference type="KEGG" id="ssyi:EKG83_06810"/>
<dbReference type="AlphaFoldDB" id="A0A5Q0GUN7"/>
<dbReference type="Proteomes" id="UP000325787">
    <property type="component" value="Chromosome"/>
</dbReference>
<dbReference type="EMBL" id="CP034550">
    <property type="protein sequence ID" value="QFZ17214.1"/>
    <property type="molecule type" value="Genomic_DNA"/>
</dbReference>
<dbReference type="RefSeq" id="WP_033427633.1">
    <property type="nucleotide sequence ID" value="NZ_CP034550.1"/>
</dbReference>
<evidence type="ECO:0000313" key="2">
    <source>
        <dbReference type="Proteomes" id="UP000325787"/>
    </source>
</evidence>
<organism evidence="1 2">
    <name type="scientific">Saccharothrix syringae</name>
    <name type="common">Nocardiopsis syringae</name>
    <dbReference type="NCBI Taxonomy" id="103733"/>
    <lineage>
        <taxon>Bacteria</taxon>
        <taxon>Bacillati</taxon>
        <taxon>Actinomycetota</taxon>
        <taxon>Actinomycetes</taxon>
        <taxon>Pseudonocardiales</taxon>
        <taxon>Pseudonocardiaceae</taxon>
        <taxon>Saccharothrix</taxon>
    </lineage>
</organism>
<accession>A0A5Q0GUN7</accession>